<proteinExistence type="predicted"/>
<evidence type="ECO:0000313" key="1">
    <source>
        <dbReference type="EMBL" id="SDE67795.1"/>
    </source>
</evidence>
<evidence type="ECO:0000313" key="2">
    <source>
        <dbReference type="Proteomes" id="UP000183685"/>
    </source>
</evidence>
<accession>A0A1G7EWN7</accession>
<dbReference type="OrthoDB" id="8132925at2"/>
<dbReference type="SUPFAM" id="SSF56935">
    <property type="entry name" value="Porins"/>
    <property type="match status" value="2"/>
</dbReference>
<gene>
    <name evidence="1" type="ORF">SAMN04488071_3506</name>
</gene>
<reference evidence="1 2" key="1">
    <citation type="submission" date="2016-10" db="EMBL/GenBank/DDBJ databases">
        <authorList>
            <person name="de Groot N.N."/>
        </authorList>
    </citation>
    <scope>NUCLEOTIDE SEQUENCE [LARGE SCALE GENOMIC DNA]</scope>
    <source>
        <strain evidence="1 2">CGMCC 1.9109</strain>
    </source>
</reference>
<dbReference type="AlphaFoldDB" id="A0A1G7EWN7"/>
<sequence length="835" mass="91811">MRGHVTKFASPIVGMVFVAVLGPCSGAVAQILPPGSKQQGNSDSHATAPWWAPHPDGLSFINPSPRTPSGFLYGMPRNWSPQTRTGDQGWQWHGFIEAGARITSGTTDAQGFGEYADRSQGPSISRAVISGQNRSTGQFFNLVAGSPHRDDGYVTASMGRTGHYEVTGFFQSLRHVFATNAKPVWDGVGTGHLRLPNDLMPGIASRDQLLGVLGETSPTRLSLKREKGGLVARLSLTKQLAAEASVQHEWRKGSRPFGTGFAFPTFGQTLETVEPIDYQTTDFRLALDYTGQTVAARLQYHGSLFRNANTALTVENPGLSPFLPNFTAPLARQALPPDNRYHMISADLSAPLSFWNGRVTVAAHYSTARQDEDLLPPTINQGVLPLPGGLLDLSLWNTTGALSQTTTAAKRDRLTLNSKLLLVPARRLRVTLALNLQDESYDTNYMAFNPLTGQHGYIALDGGLGGVMPRLSGLYTPDSPGSRVRFRNMPFTKDRLKIAAQADYRFTHKTKLTMKASYVEETRRPREVETTRDTVLSLGVSTRAVRFATARLSYRYTNRSGTPYISNPYEAFYTSSLDGYLPLYDDGDSPHTLSSFRKFDLAAHHLHVLKGQVNFILAPTVDFAVSATLSRQDYRADFGLRDSKSSKLNAELTWQSGPRTSLYAFASYDSANRNVASIRDVGPNSTDGTAGGTNYPLANAWSATQGEKGWAFGGGYQRQMDDWTLDLTYMFSRNRSRLDYGYASTGAFDGRVSVEVAGTGLPDQTFLMHHLNARLGYRISDHMRLNLRYRLEHEALDDYHYSGFTSPLVGNDIYLGIQPANFTAHLIGLYVAIGY</sequence>
<name>A0A1G7EWN7_9PROT</name>
<organism evidence="1 2">
    <name type="scientific">Kordiimonas lacus</name>
    <dbReference type="NCBI Taxonomy" id="637679"/>
    <lineage>
        <taxon>Bacteria</taxon>
        <taxon>Pseudomonadati</taxon>
        <taxon>Pseudomonadota</taxon>
        <taxon>Alphaproteobacteria</taxon>
        <taxon>Kordiimonadales</taxon>
        <taxon>Kordiimonadaceae</taxon>
        <taxon>Kordiimonas</taxon>
    </lineage>
</organism>
<dbReference type="Pfam" id="PF11854">
    <property type="entry name" value="MtrB_PioB"/>
    <property type="match status" value="1"/>
</dbReference>
<dbReference type="Proteomes" id="UP000183685">
    <property type="component" value="Unassembled WGS sequence"/>
</dbReference>
<dbReference type="STRING" id="637679.GCA_001550055_01478"/>
<dbReference type="InterPro" id="IPR020016">
    <property type="entry name" value="Decahaem-assoc_OM_MtrB/PioB"/>
</dbReference>
<keyword evidence="2" id="KW-1185">Reference proteome</keyword>
<dbReference type="EMBL" id="FNAK01000009">
    <property type="protein sequence ID" value="SDE67795.1"/>
    <property type="molecule type" value="Genomic_DNA"/>
</dbReference>
<dbReference type="RefSeq" id="WP_082714495.1">
    <property type="nucleotide sequence ID" value="NZ_FNAK01000009.1"/>
</dbReference>
<protein>
    <submittedName>
        <fullName evidence="1">Putative outer membrane beta-barrel porin, MtrB/PioB</fullName>
    </submittedName>
</protein>